<dbReference type="SUPFAM" id="SSF82051">
    <property type="entry name" value="Obg GTP-binding protein N-terminal domain"/>
    <property type="match status" value="1"/>
</dbReference>
<dbReference type="InterPro" id="IPR006169">
    <property type="entry name" value="GTP1_OBG_dom"/>
</dbReference>
<dbReference type="Pfam" id="PF01926">
    <property type="entry name" value="MMR_HSR1"/>
    <property type="match status" value="1"/>
</dbReference>
<dbReference type="SUPFAM" id="SSF52540">
    <property type="entry name" value="P-loop containing nucleoside triphosphate hydrolases"/>
    <property type="match status" value="1"/>
</dbReference>
<dbReference type="Gene3D" id="3.40.50.300">
    <property type="entry name" value="P-loop containing nucleotide triphosphate hydrolases"/>
    <property type="match status" value="1"/>
</dbReference>
<keyword evidence="3" id="KW-0342">GTP-binding</keyword>
<evidence type="ECO:0000313" key="6">
    <source>
        <dbReference type="EMBL" id="SFV64148.1"/>
    </source>
</evidence>
<comment type="similarity">
    <text evidence="1">Belongs to the TRAFAC class OBG-HflX-like GTPase superfamily. OBG GTPase family.</text>
</comment>
<dbReference type="InterPro" id="IPR006073">
    <property type="entry name" value="GTP-bd"/>
</dbReference>
<name>A0A1W1CE90_9ZZZZ</name>
<keyword evidence="2" id="KW-0547">Nucleotide-binding</keyword>
<evidence type="ECO:0000259" key="4">
    <source>
        <dbReference type="PROSITE" id="PS51710"/>
    </source>
</evidence>
<proteinExistence type="inferred from homology"/>
<evidence type="ECO:0000256" key="2">
    <source>
        <dbReference type="ARBA" id="ARBA00022741"/>
    </source>
</evidence>
<gene>
    <name evidence="6" type="ORF">MNB_SV-6-1488</name>
</gene>
<reference evidence="6" key="1">
    <citation type="submission" date="2016-10" db="EMBL/GenBank/DDBJ databases">
        <authorList>
            <person name="de Groot N.N."/>
        </authorList>
    </citation>
    <scope>NUCLEOTIDE SEQUENCE</scope>
</reference>
<dbReference type="InterPro" id="IPR027417">
    <property type="entry name" value="P-loop_NTPase"/>
</dbReference>
<dbReference type="NCBIfam" id="TIGR02729">
    <property type="entry name" value="Obg_CgtA"/>
    <property type="match status" value="1"/>
</dbReference>
<dbReference type="GO" id="GO:0000287">
    <property type="term" value="F:magnesium ion binding"/>
    <property type="evidence" value="ECO:0007669"/>
    <property type="project" value="InterPro"/>
</dbReference>
<dbReference type="Pfam" id="PF01018">
    <property type="entry name" value="GTP1_OBG"/>
    <property type="match status" value="1"/>
</dbReference>
<dbReference type="PRINTS" id="PR00326">
    <property type="entry name" value="GTP1OBG"/>
</dbReference>
<dbReference type="InterPro" id="IPR031167">
    <property type="entry name" value="G_OBG"/>
</dbReference>
<dbReference type="InterPro" id="IPR045086">
    <property type="entry name" value="OBG_GTPase"/>
</dbReference>
<dbReference type="InterPro" id="IPR014100">
    <property type="entry name" value="GTP-bd_Obg/CgtA"/>
</dbReference>
<dbReference type="NCBIfam" id="NF008956">
    <property type="entry name" value="PRK12299.1"/>
    <property type="match status" value="1"/>
</dbReference>
<dbReference type="AlphaFoldDB" id="A0A1W1CE90"/>
<sequence length="372" mass="41176">MFIDNVELTISSGKGGAGCVSFWTEKFVIKGGPDGGDGGKGGSVFFKVDSNTDTLSALRGRNVIKAENGRPGEGRKRYGRKGKDAIIVVPPGTQVVDVDTNEVLLDLLKDGDKVKFLDGGKGGLGNLHFKSSTNQRPTYAQPGLAGVTKNVRLEMKMIADVGLVGFPNVGKSTLISTLSNAKPQVANYEFTTLTPKLGVVMVGEFDSFMMADIPGIIEGASDGRGLGLEFLRHIERTKTLLFLIDATNYREMKYQYEILHQEVERYSSELANRNHAVVITKIDALTIEETNRLTEEFLKEISLKANKNFSKYGANMDYISYAYDREKWDNYRDNEPSFVLPISSVGRFNTEALRYALSDFSKAEKEREKDME</sequence>
<protein>
    <submittedName>
        <fullName evidence="6">GTP-binding protein Obg</fullName>
    </submittedName>
</protein>
<evidence type="ECO:0000259" key="5">
    <source>
        <dbReference type="PROSITE" id="PS51883"/>
    </source>
</evidence>
<evidence type="ECO:0000256" key="3">
    <source>
        <dbReference type="ARBA" id="ARBA00023134"/>
    </source>
</evidence>
<dbReference type="PROSITE" id="PS51710">
    <property type="entry name" value="G_OBG"/>
    <property type="match status" value="1"/>
</dbReference>
<dbReference type="InterPro" id="IPR036726">
    <property type="entry name" value="GTP1_OBG_dom_sf"/>
</dbReference>
<feature type="domain" description="OBG-type G" evidence="4">
    <location>
        <begin position="159"/>
        <end position="362"/>
    </location>
</feature>
<dbReference type="PANTHER" id="PTHR11702">
    <property type="entry name" value="DEVELOPMENTALLY REGULATED GTP-BINDING PROTEIN-RELATED"/>
    <property type="match status" value="1"/>
</dbReference>
<dbReference type="CDD" id="cd01898">
    <property type="entry name" value="Obg"/>
    <property type="match status" value="1"/>
</dbReference>
<dbReference type="PIRSF" id="PIRSF002401">
    <property type="entry name" value="GTP_bd_Obg/CgtA"/>
    <property type="match status" value="1"/>
</dbReference>
<evidence type="ECO:0000256" key="1">
    <source>
        <dbReference type="ARBA" id="ARBA00007699"/>
    </source>
</evidence>
<dbReference type="PANTHER" id="PTHR11702:SF31">
    <property type="entry name" value="MITOCHONDRIAL RIBOSOME-ASSOCIATED GTPASE 2"/>
    <property type="match status" value="1"/>
</dbReference>
<dbReference type="HAMAP" id="MF_01454">
    <property type="entry name" value="GTPase_Obg"/>
    <property type="match status" value="1"/>
</dbReference>
<feature type="domain" description="Obg" evidence="5">
    <location>
        <begin position="1"/>
        <end position="158"/>
    </location>
</feature>
<dbReference type="InterPro" id="IPR006074">
    <property type="entry name" value="GTP1-OBG_CS"/>
</dbReference>
<organism evidence="6">
    <name type="scientific">hydrothermal vent metagenome</name>
    <dbReference type="NCBI Taxonomy" id="652676"/>
    <lineage>
        <taxon>unclassified sequences</taxon>
        <taxon>metagenomes</taxon>
        <taxon>ecological metagenomes</taxon>
    </lineage>
</organism>
<dbReference type="FunFam" id="2.70.210.12:FF:000001">
    <property type="entry name" value="GTPase Obg"/>
    <property type="match status" value="1"/>
</dbReference>
<dbReference type="GO" id="GO:0005525">
    <property type="term" value="F:GTP binding"/>
    <property type="evidence" value="ECO:0007669"/>
    <property type="project" value="UniProtKB-KW"/>
</dbReference>
<accession>A0A1W1CE90</accession>
<dbReference type="EMBL" id="FPHC01000070">
    <property type="protein sequence ID" value="SFV64148.1"/>
    <property type="molecule type" value="Genomic_DNA"/>
</dbReference>
<dbReference type="PROSITE" id="PS00905">
    <property type="entry name" value="GTP1_OBG"/>
    <property type="match status" value="1"/>
</dbReference>
<dbReference type="GO" id="GO:0003924">
    <property type="term" value="F:GTPase activity"/>
    <property type="evidence" value="ECO:0007669"/>
    <property type="project" value="InterPro"/>
</dbReference>
<dbReference type="Gene3D" id="2.70.210.12">
    <property type="entry name" value="GTP1/OBG domain"/>
    <property type="match status" value="1"/>
</dbReference>
<dbReference type="NCBIfam" id="NF008955">
    <property type="entry name" value="PRK12297.1"/>
    <property type="match status" value="1"/>
</dbReference>
<dbReference type="PROSITE" id="PS51883">
    <property type="entry name" value="OBG"/>
    <property type="match status" value="1"/>
</dbReference>